<comment type="caution">
    <text evidence="1">The sequence shown here is derived from an EMBL/GenBank/DDBJ whole genome shotgun (WGS) entry which is preliminary data.</text>
</comment>
<organism evidence="1 2">
    <name type="scientific">Camellia lanceoleosa</name>
    <dbReference type="NCBI Taxonomy" id="1840588"/>
    <lineage>
        <taxon>Eukaryota</taxon>
        <taxon>Viridiplantae</taxon>
        <taxon>Streptophyta</taxon>
        <taxon>Embryophyta</taxon>
        <taxon>Tracheophyta</taxon>
        <taxon>Spermatophyta</taxon>
        <taxon>Magnoliopsida</taxon>
        <taxon>eudicotyledons</taxon>
        <taxon>Gunneridae</taxon>
        <taxon>Pentapetalae</taxon>
        <taxon>asterids</taxon>
        <taxon>Ericales</taxon>
        <taxon>Theaceae</taxon>
        <taxon>Camellia</taxon>
    </lineage>
</organism>
<dbReference type="Proteomes" id="UP001060215">
    <property type="component" value="Chromosome 13"/>
</dbReference>
<protein>
    <submittedName>
        <fullName evidence="1">Uncharacterized protein</fullName>
    </submittedName>
</protein>
<accession>A0ACC0FN97</accession>
<dbReference type="EMBL" id="CM045770">
    <property type="protein sequence ID" value="KAI7990200.1"/>
    <property type="molecule type" value="Genomic_DNA"/>
</dbReference>
<reference evidence="1 2" key="1">
    <citation type="journal article" date="2022" name="Plant J.">
        <title>Chromosome-level genome of Camellia lanceoleosa provides a valuable resource for understanding genome evolution and self-incompatibility.</title>
        <authorList>
            <person name="Gong W."/>
            <person name="Xiao S."/>
            <person name="Wang L."/>
            <person name="Liao Z."/>
            <person name="Chang Y."/>
            <person name="Mo W."/>
            <person name="Hu G."/>
            <person name="Li W."/>
            <person name="Zhao G."/>
            <person name="Zhu H."/>
            <person name="Hu X."/>
            <person name="Ji K."/>
            <person name="Xiang X."/>
            <person name="Song Q."/>
            <person name="Yuan D."/>
            <person name="Jin S."/>
            <person name="Zhang L."/>
        </authorList>
    </citation>
    <scope>NUCLEOTIDE SEQUENCE [LARGE SCALE GENOMIC DNA]</scope>
    <source>
        <strain evidence="1">SQ_2022a</strain>
    </source>
</reference>
<evidence type="ECO:0000313" key="2">
    <source>
        <dbReference type="Proteomes" id="UP001060215"/>
    </source>
</evidence>
<gene>
    <name evidence="1" type="ORF">LOK49_LG12G00709</name>
</gene>
<name>A0ACC0FN97_9ERIC</name>
<proteinExistence type="predicted"/>
<keyword evidence="2" id="KW-1185">Reference proteome</keyword>
<sequence length="153" mass="17264">MELADGLVLKFKSAISGKYVRPIGEVQPVNAFLSAEEPDPLNPIVQFGLEASSTDEMWHIKCLSTGKYLQVKLVGNIYWITADAVEKTPDTFFSIEQLTPGTTTIRLRLCSLNRFVFVYNASDTYPNCLCALYDLPDEFSNDVFVFYLELECK</sequence>
<evidence type="ECO:0000313" key="1">
    <source>
        <dbReference type="EMBL" id="KAI7990200.1"/>
    </source>
</evidence>